<organism evidence="1 2">
    <name type="scientific">Ferruginibacter yonginensis</name>
    <dbReference type="NCBI Taxonomy" id="1310416"/>
    <lineage>
        <taxon>Bacteria</taxon>
        <taxon>Pseudomonadati</taxon>
        <taxon>Bacteroidota</taxon>
        <taxon>Chitinophagia</taxon>
        <taxon>Chitinophagales</taxon>
        <taxon>Chitinophagaceae</taxon>
        <taxon>Ferruginibacter</taxon>
    </lineage>
</organism>
<sequence length="213" mass="24269">MKKVKFHNSKDAIWCNADGDNVPVKFVPKADKQKEVLAAKVYKAALATEGAIASAFKTLNDAFAEVDKLIKEEFELKEKKRKPSKGNFTWFNFDRSLKIEREVNEIVKFDNALMSEALEQLKTYINNSIGSDSNALINGLVTKAFANTKGMIDPGKVFQILSYQDKIKNQNFQKACEIIKKAQSIDRTKQYIRVFEKTETGEYRHINLNFSSL</sequence>
<accession>A0ABV8QTU3</accession>
<comment type="caution">
    <text evidence="1">The sequence shown here is derived from an EMBL/GenBank/DDBJ whole genome shotgun (WGS) entry which is preliminary data.</text>
</comment>
<proteinExistence type="predicted"/>
<name>A0ABV8QTU3_9BACT</name>
<dbReference type="EMBL" id="JBHSCZ010000001">
    <property type="protein sequence ID" value="MFC4262444.1"/>
    <property type="molecule type" value="Genomic_DNA"/>
</dbReference>
<reference evidence="2" key="1">
    <citation type="journal article" date="2019" name="Int. J. Syst. Evol. Microbiol.">
        <title>The Global Catalogue of Microorganisms (GCM) 10K type strain sequencing project: providing services to taxonomists for standard genome sequencing and annotation.</title>
        <authorList>
            <consortium name="The Broad Institute Genomics Platform"/>
            <consortium name="The Broad Institute Genome Sequencing Center for Infectious Disease"/>
            <person name="Wu L."/>
            <person name="Ma J."/>
        </authorList>
    </citation>
    <scope>NUCLEOTIDE SEQUENCE [LARGE SCALE GENOMIC DNA]</scope>
    <source>
        <strain evidence="2">CECT 8289</strain>
    </source>
</reference>
<dbReference type="InterPro" id="IPR021505">
    <property type="entry name" value="Phage_B3_Orf6"/>
</dbReference>
<dbReference type="Pfam" id="PF11363">
    <property type="entry name" value="DUF3164"/>
    <property type="match status" value="1"/>
</dbReference>
<dbReference type="Proteomes" id="UP001595907">
    <property type="component" value="Unassembled WGS sequence"/>
</dbReference>
<evidence type="ECO:0000313" key="1">
    <source>
        <dbReference type="EMBL" id="MFC4262444.1"/>
    </source>
</evidence>
<protein>
    <submittedName>
        <fullName evidence="1">DUF3164 family protein</fullName>
    </submittedName>
</protein>
<gene>
    <name evidence="1" type="ORF">ACFOWM_06130</name>
</gene>
<keyword evidence="2" id="KW-1185">Reference proteome</keyword>
<evidence type="ECO:0000313" key="2">
    <source>
        <dbReference type="Proteomes" id="UP001595907"/>
    </source>
</evidence>
<dbReference type="RefSeq" id="WP_379707856.1">
    <property type="nucleotide sequence ID" value="NZ_JBHSCZ010000001.1"/>
</dbReference>